<evidence type="ECO:0000256" key="1">
    <source>
        <dbReference type="ARBA" id="ARBA00022690"/>
    </source>
</evidence>
<protein>
    <submittedName>
        <fullName evidence="5">Agrin-like protein</fullName>
    </submittedName>
</protein>
<feature type="domain" description="Kazal-like" evidence="4">
    <location>
        <begin position="62"/>
        <end position="108"/>
    </location>
</feature>
<dbReference type="CDD" id="cd00104">
    <property type="entry name" value="KAZAL_FS"/>
    <property type="match status" value="2"/>
</dbReference>
<evidence type="ECO:0000256" key="2">
    <source>
        <dbReference type="ARBA" id="ARBA00022900"/>
    </source>
</evidence>
<keyword evidence="1" id="KW-0646">Protease inhibitor</keyword>
<sequence>MCHLQRKSCLTQVNITKLHDGFCSTHSFASKNERKQSCSPEDCPFGGQCLIEFKQEPIIRCHCPQCSDEYSPVCGSDNISYNNECSLRRASCEQKKTIHVLRQGLCSECSFAVVQMPNLIRFRLSLSLGGCQELKCKHYATCESNYESSAECVCPQVCIRVDAPVCGSDGITYENECELRVRSCKLQTPISVASVSPCGKCSLLCLTPFITFQTP</sequence>
<dbReference type="EMBL" id="NCKV01011466">
    <property type="protein sequence ID" value="RWS21630.1"/>
    <property type="molecule type" value="Genomic_DNA"/>
</dbReference>
<dbReference type="VEuPathDB" id="VectorBase:LDEU010410"/>
<dbReference type="InterPro" id="IPR002350">
    <property type="entry name" value="Kazal_dom"/>
</dbReference>
<evidence type="ECO:0000313" key="6">
    <source>
        <dbReference type="Proteomes" id="UP000288716"/>
    </source>
</evidence>
<dbReference type="PANTHER" id="PTHR10913:SF45">
    <property type="entry name" value="FOLLISTATIN, ISOFORM A-RELATED"/>
    <property type="match status" value="1"/>
</dbReference>
<dbReference type="FunFam" id="3.30.60.30:FF:000024">
    <property type="entry name" value="Transmembrane agrin"/>
    <property type="match status" value="1"/>
</dbReference>
<dbReference type="Pfam" id="PF07648">
    <property type="entry name" value="Kazal_2"/>
    <property type="match status" value="3"/>
</dbReference>
<dbReference type="GO" id="GO:0005576">
    <property type="term" value="C:extracellular region"/>
    <property type="evidence" value="ECO:0007669"/>
    <property type="project" value="TreeGrafter"/>
</dbReference>
<dbReference type="InterPro" id="IPR050653">
    <property type="entry name" value="Prot_Inhib_GrowthFact_Antg"/>
</dbReference>
<keyword evidence="6" id="KW-1185">Reference proteome</keyword>
<gene>
    <name evidence="5" type="ORF">B4U80_01659</name>
</gene>
<evidence type="ECO:0000259" key="4">
    <source>
        <dbReference type="PROSITE" id="PS51465"/>
    </source>
</evidence>
<organism evidence="5 6">
    <name type="scientific">Leptotrombidium deliense</name>
    <dbReference type="NCBI Taxonomy" id="299467"/>
    <lineage>
        <taxon>Eukaryota</taxon>
        <taxon>Metazoa</taxon>
        <taxon>Ecdysozoa</taxon>
        <taxon>Arthropoda</taxon>
        <taxon>Chelicerata</taxon>
        <taxon>Arachnida</taxon>
        <taxon>Acari</taxon>
        <taxon>Acariformes</taxon>
        <taxon>Trombidiformes</taxon>
        <taxon>Prostigmata</taxon>
        <taxon>Anystina</taxon>
        <taxon>Parasitengona</taxon>
        <taxon>Trombiculoidea</taxon>
        <taxon>Trombiculidae</taxon>
        <taxon>Leptotrombidium</taxon>
    </lineage>
</organism>
<dbReference type="PROSITE" id="PS51465">
    <property type="entry name" value="KAZAL_2"/>
    <property type="match status" value="2"/>
</dbReference>
<dbReference type="Proteomes" id="UP000288716">
    <property type="component" value="Unassembled WGS sequence"/>
</dbReference>
<reference evidence="5 6" key="1">
    <citation type="journal article" date="2018" name="Gigascience">
        <title>Genomes of trombidid mites reveal novel predicted allergens and laterally-transferred genes associated with secondary metabolism.</title>
        <authorList>
            <person name="Dong X."/>
            <person name="Chaisiri K."/>
            <person name="Xia D."/>
            <person name="Armstrong S.D."/>
            <person name="Fang Y."/>
            <person name="Donnelly M.J."/>
            <person name="Kadowaki T."/>
            <person name="McGarry J.W."/>
            <person name="Darby A.C."/>
            <person name="Makepeace B.L."/>
        </authorList>
    </citation>
    <scope>NUCLEOTIDE SEQUENCE [LARGE SCALE GENOMIC DNA]</scope>
    <source>
        <strain evidence="5">UoL-UT</strain>
    </source>
</reference>
<dbReference type="OrthoDB" id="6516407at2759"/>
<dbReference type="STRING" id="299467.A0A443S264"/>
<comment type="caution">
    <text evidence="5">The sequence shown here is derived from an EMBL/GenBank/DDBJ whole genome shotgun (WGS) entry which is preliminary data.</text>
</comment>
<accession>A0A443S264</accession>
<dbReference type="Gene3D" id="3.30.60.30">
    <property type="match status" value="2"/>
</dbReference>
<keyword evidence="2" id="KW-0722">Serine protease inhibitor</keyword>
<keyword evidence="3" id="KW-1015">Disulfide bond</keyword>
<dbReference type="AlphaFoldDB" id="A0A443S264"/>
<dbReference type="GO" id="GO:0030154">
    <property type="term" value="P:cell differentiation"/>
    <property type="evidence" value="ECO:0007669"/>
    <property type="project" value="TreeGrafter"/>
</dbReference>
<dbReference type="SMART" id="SM00280">
    <property type="entry name" value="KAZAL"/>
    <property type="match status" value="2"/>
</dbReference>
<proteinExistence type="predicted"/>
<name>A0A443S264_9ACAR</name>
<dbReference type="SUPFAM" id="SSF100895">
    <property type="entry name" value="Kazal-type serine protease inhibitors"/>
    <property type="match status" value="2"/>
</dbReference>
<dbReference type="PANTHER" id="PTHR10913">
    <property type="entry name" value="FOLLISTATIN-RELATED"/>
    <property type="match status" value="1"/>
</dbReference>
<evidence type="ECO:0000313" key="5">
    <source>
        <dbReference type="EMBL" id="RWS21630.1"/>
    </source>
</evidence>
<feature type="domain" description="Kazal-like" evidence="4">
    <location>
        <begin position="132"/>
        <end position="203"/>
    </location>
</feature>
<evidence type="ECO:0000256" key="3">
    <source>
        <dbReference type="ARBA" id="ARBA00023157"/>
    </source>
</evidence>
<dbReference type="InterPro" id="IPR036058">
    <property type="entry name" value="Kazal_dom_sf"/>
</dbReference>